<geneLocation type="plasmid" evidence="5">
    <name>pUTK21</name>
</geneLocation>
<dbReference type="PANTHER" id="PTHR34596:SF2">
    <property type="entry name" value="CHITOPORIN"/>
    <property type="match status" value="1"/>
</dbReference>
<keyword evidence="3 4" id="KW-0732">Signal</keyword>
<evidence type="ECO:0000256" key="4">
    <source>
        <dbReference type="SAM" id="SignalP"/>
    </source>
</evidence>
<evidence type="ECO:0000256" key="2">
    <source>
        <dbReference type="ARBA" id="ARBA00022448"/>
    </source>
</evidence>
<protein>
    <submittedName>
        <fullName evidence="5">Porin</fullName>
    </submittedName>
</protein>
<dbReference type="Pfam" id="PF03573">
    <property type="entry name" value="OprD"/>
    <property type="match status" value="1"/>
</dbReference>
<dbReference type="InterPro" id="IPR005318">
    <property type="entry name" value="OM_porin_bac"/>
</dbReference>
<comment type="caution">
    <text evidence="5">The sequence shown here is derived from an EMBL/GenBank/DDBJ whole genome shotgun (WGS) entry which is preliminary data.</text>
</comment>
<feature type="signal peptide" evidence="4">
    <location>
        <begin position="1"/>
        <end position="29"/>
    </location>
</feature>
<dbReference type="AlphaFoldDB" id="A0A010SI89"/>
<accession>A0A010SI89</accession>
<proteinExistence type="inferred from homology"/>
<dbReference type="Gene3D" id="2.40.160.10">
    <property type="entry name" value="Porin"/>
    <property type="match status" value="1"/>
</dbReference>
<evidence type="ECO:0000256" key="1">
    <source>
        <dbReference type="ARBA" id="ARBA00009075"/>
    </source>
</evidence>
<feature type="chain" id="PRO_5001457913" evidence="4">
    <location>
        <begin position="30"/>
        <end position="417"/>
    </location>
</feature>
<sequence>MNHIQLIGSRPLACLFAAPYLFMASAAMAAGFIDDSKARIEMRNFYLNRDFRQDNARQAMAAEWAQGFTARVESGYTDGALGFGLDALGKLGVKLDSSPDRRGTGLLPYGPDSHEPADEFSTLGLTAKLRVSKSVLRLGTLQPLLPIAIYNDTRLLPSTFQGGMFTSLDVEGLTVDGGRLTRTNLRDSSSNDDIGYGAASSDHFDFAGGSYAISPQLAISYYYGQLDQIYRQHYIGLVHSQSLPGGFSLRSDIRYFDSSGDGRQRAGEIDNQNLNGIFSLSHGAHKVSAAWQSLSGDSAFPFLNGGAAYVVNLVTLNDFTRAEEDSWQLRYDYDFVAQGIPGLTFMTRYVDGRNVRTATTRSGEEWERDTDLAYVVQSGSLKGLNLRWRNVTFRSGNGLTTDIDENRLILGYTLALW</sequence>
<organism evidence="5 6">
    <name type="scientific">Pseudomonas fluorescens HK44</name>
    <dbReference type="NCBI Taxonomy" id="1042209"/>
    <lineage>
        <taxon>Bacteria</taxon>
        <taxon>Pseudomonadati</taxon>
        <taxon>Pseudomonadota</taxon>
        <taxon>Gammaproteobacteria</taxon>
        <taxon>Pseudomonadales</taxon>
        <taxon>Pseudomonadaceae</taxon>
        <taxon>Pseudomonas</taxon>
    </lineage>
</organism>
<evidence type="ECO:0000313" key="5">
    <source>
        <dbReference type="EMBL" id="EXF91028.1"/>
    </source>
</evidence>
<keyword evidence="2" id="KW-0813">Transport</keyword>
<keyword evidence="5" id="KW-0614">Plasmid</keyword>
<dbReference type="PANTHER" id="PTHR34596">
    <property type="entry name" value="CHITOPORIN"/>
    <property type="match status" value="1"/>
</dbReference>
<dbReference type="OrthoDB" id="6759120at2"/>
<dbReference type="InterPro" id="IPR023614">
    <property type="entry name" value="Porin_dom_sf"/>
</dbReference>
<name>A0A010SI89_PSEFL</name>
<dbReference type="Proteomes" id="UP000022611">
    <property type="component" value="Unassembled WGS sequence"/>
</dbReference>
<dbReference type="EMBL" id="AFOY02000029">
    <property type="protein sequence ID" value="EXF91028.1"/>
    <property type="molecule type" value="Genomic_DNA"/>
</dbReference>
<dbReference type="PATRIC" id="fig|1042209.11.peg.73"/>
<gene>
    <name evidence="5" type="ORF">HK44_029360</name>
</gene>
<dbReference type="GO" id="GO:0016020">
    <property type="term" value="C:membrane"/>
    <property type="evidence" value="ECO:0007669"/>
    <property type="project" value="InterPro"/>
</dbReference>
<reference evidence="5 6" key="1">
    <citation type="journal article" date="2011" name="J. Bacteriol.">
        <title>Draft genome sequence of the polycyclic aromatic hydrocarbon-degrading, genetically engineered bioluminescent bioreporter Pseudomonas fluorescens HK44.</title>
        <authorList>
            <person name="Chauhan A."/>
            <person name="Layton A.C."/>
            <person name="Williams D.E."/>
            <person name="Smartt A.E."/>
            <person name="Ripp S."/>
            <person name="Karpinets T.V."/>
            <person name="Brown S.D."/>
            <person name="Sayler G.S."/>
        </authorList>
    </citation>
    <scope>NUCLEOTIDE SEQUENCE [LARGE SCALE GENOMIC DNA]</scope>
    <source>
        <strain evidence="5 6">HK44</strain>
        <plasmid evidence="5">pUTK21</plasmid>
    </source>
</reference>
<dbReference type="GO" id="GO:0015288">
    <property type="term" value="F:porin activity"/>
    <property type="evidence" value="ECO:0007669"/>
    <property type="project" value="TreeGrafter"/>
</dbReference>
<evidence type="ECO:0000313" key="6">
    <source>
        <dbReference type="Proteomes" id="UP000022611"/>
    </source>
</evidence>
<comment type="similarity">
    <text evidence="1">Belongs to the outer membrane porin (Opr) (TC 1.B.25) family.</text>
</comment>
<dbReference type="HOGENOM" id="CLU_042378_2_1_6"/>
<evidence type="ECO:0000256" key="3">
    <source>
        <dbReference type="ARBA" id="ARBA00022729"/>
    </source>
</evidence>